<name>A0A5S9ITP1_UABAM</name>
<protein>
    <submittedName>
        <fullName evidence="8">Xanthine permease</fullName>
    </submittedName>
</protein>
<feature type="transmembrane region" description="Helical" evidence="7">
    <location>
        <begin position="328"/>
        <end position="351"/>
    </location>
</feature>
<dbReference type="AlphaFoldDB" id="A0A5S9ITP1"/>
<proteinExistence type="inferred from homology"/>
<accession>A0A5S9ITP1</accession>
<dbReference type="GO" id="GO:0042907">
    <property type="term" value="F:xanthine transmembrane transporter activity"/>
    <property type="evidence" value="ECO:0007669"/>
    <property type="project" value="TreeGrafter"/>
</dbReference>
<dbReference type="InterPro" id="IPR006043">
    <property type="entry name" value="NCS2"/>
</dbReference>
<feature type="transmembrane region" description="Helical" evidence="7">
    <location>
        <begin position="103"/>
        <end position="127"/>
    </location>
</feature>
<feature type="transmembrane region" description="Helical" evidence="7">
    <location>
        <begin position="357"/>
        <end position="376"/>
    </location>
</feature>
<gene>
    <name evidence="8" type="ORF">UABAM_05845</name>
</gene>
<keyword evidence="3" id="KW-0813">Transport</keyword>
<comment type="similarity">
    <text evidence="2">Belongs to the nucleobase:cation symporter-2 (NCS2) (TC 2.A.40) family.</text>
</comment>
<keyword evidence="9" id="KW-1185">Reference proteome</keyword>
<evidence type="ECO:0000256" key="1">
    <source>
        <dbReference type="ARBA" id="ARBA00004141"/>
    </source>
</evidence>
<keyword evidence="4 7" id="KW-0812">Transmembrane</keyword>
<reference evidence="8 9" key="1">
    <citation type="submission" date="2019-08" db="EMBL/GenBank/DDBJ databases">
        <title>Complete genome sequence of Candidatus Uab amorphum.</title>
        <authorList>
            <person name="Shiratori T."/>
            <person name="Suzuki S."/>
            <person name="Kakizawa Y."/>
            <person name="Ishida K."/>
        </authorList>
    </citation>
    <scope>NUCLEOTIDE SEQUENCE [LARGE SCALE GENOMIC DNA]</scope>
    <source>
        <strain evidence="8 9">SRT547</strain>
    </source>
</reference>
<evidence type="ECO:0000256" key="6">
    <source>
        <dbReference type="ARBA" id="ARBA00023136"/>
    </source>
</evidence>
<evidence type="ECO:0000256" key="5">
    <source>
        <dbReference type="ARBA" id="ARBA00022989"/>
    </source>
</evidence>
<evidence type="ECO:0000313" key="9">
    <source>
        <dbReference type="Proteomes" id="UP000326354"/>
    </source>
</evidence>
<feature type="transmembrane region" description="Helical" evidence="7">
    <location>
        <begin position="139"/>
        <end position="165"/>
    </location>
</feature>
<feature type="transmembrane region" description="Helical" evidence="7">
    <location>
        <begin position="171"/>
        <end position="188"/>
    </location>
</feature>
<feature type="transmembrane region" description="Helical" evidence="7">
    <location>
        <begin position="195"/>
        <end position="218"/>
    </location>
</feature>
<dbReference type="NCBIfam" id="NF037981">
    <property type="entry name" value="NCS2_1"/>
    <property type="match status" value="1"/>
</dbReference>
<dbReference type="RefSeq" id="WP_151971456.1">
    <property type="nucleotide sequence ID" value="NZ_AP019860.1"/>
</dbReference>
<evidence type="ECO:0000256" key="7">
    <source>
        <dbReference type="SAM" id="Phobius"/>
    </source>
</evidence>
<organism evidence="8 9">
    <name type="scientific">Uabimicrobium amorphum</name>
    <dbReference type="NCBI Taxonomy" id="2596890"/>
    <lineage>
        <taxon>Bacteria</taxon>
        <taxon>Pseudomonadati</taxon>
        <taxon>Planctomycetota</taxon>
        <taxon>Candidatus Uabimicrobiia</taxon>
        <taxon>Candidatus Uabimicrobiales</taxon>
        <taxon>Candidatus Uabimicrobiaceae</taxon>
        <taxon>Candidatus Uabimicrobium</taxon>
    </lineage>
</organism>
<dbReference type="OrthoDB" id="9805749at2"/>
<dbReference type="KEGG" id="uam:UABAM_05845"/>
<dbReference type="Proteomes" id="UP000326354">
    <property type="component" value="Chromosome"/>
</dbReference>
<evidence type="ECO:0000256" key="2">
    <source>
        <dbReference type="ARBA" id="ARBA00008821"/>
    </source>
</evidence>
<dbReference type="PANTHER" id="PTHR42810">
    <property type="entry name" value="PURINE PERMEASE C1399.01C-RELATED"/>
    <property type="match status" value="1"/>
</dbReference>
<sequence>MQDEKVWEESPVVCEPIYKIDEKPPSWGESILYAWQHTLVDISPFVLPLAVASAMGMTQIQGAKFVNFCLFAMGISTLIQTTLGNRLPIIQGPSATHTAVLKTVGPICGASTMWLAIFLGGILEALLGALRVLGFLRKFFPIAVSGCVVMCIGISLGKVAMSWTFGNKDTIFLAGLVLCMILGLQVFAKNVLGGLIARAAIFISIWVVGLGIAGFFGLVDWDIVAQKPWFSLPEIYPYSFFEITSTDILFAAVVGVFAGYVGSILESIGDYAATCAACGETYKVKHMNRGITAEGFSCVLSSLLGAMPCTSYSQNIGIISTTRIASRFVVQIAACILILYGLCPKFGALLVAMPRCVLGAVFVIVCGMISVSGIRLLAAAKNTNENSLIIGITLISALSIPSAVQGWDLPIPLKILTGNTVVVAVVVGVTLNAVLNKNIQKIQETTNECIDENRKAIS</sequence>
<comment type="subcellular location">
    <subcellularLocation>
        <location evidence="1">Membrane</location>
        <topology evidence="1">Multi-pass membrane protein</topology>
    </subcellularLocation>
</comment>
<evidence type="ECO:0000313" key="8">
    <source>
        <dbReference type="EMBL" id="BBM87436.1"/>
    </source>
</evidence>
<feature type="transmembrane region" description="Helical" evidence="7">
    <location>
        <begin position="413"/>
        <end position="435"/>
    </location>
</feature>
<dbReference type="EMBL" id="AP019860">
    <property type="protein sequence ID" value="BBM87436.1"/>
    <property type="molecule type" value="Genomic_DNA"/>
</dbReference>
<feature type="transmembrane region" description="Helical" evidence="7">
    <location>
        <begin position="238"/>
        <end position="261"/>
    </location>
</feature>
<feature type="transmembrane region" description="Helical" evidence="7">
    <location>
        <begin position="388"/>
        <end position="407"/>
    </location>
</feature>
<evidence type="ECO:0000256" key="3">
    <source>
        <dbReference type="ARBA" id="ARBA00022448"/>
    </source>
</evidence>
<dbReference type="GO" id="GO:0005886">
    <property type="term" value="C:plasma membrane"/>
    <property type="evidence" value="ECO:0007669"/>
    <property type="project" value="TreeGrafter"/>
</dbReference>
<dbReference type="PANTHER" id="PTHR42810:SF2">
    <property type="entry name" value="PURINE PERMEASE C1399.01C-RELATED"/>
    <property type="match status" value="1"/>
</dbReference>
<feature type="transmembrane region" description="Helical" evidence="7">
    <location>
        <begin position="65"/>
        <end position="83"/>
    </location>
</feature>
<dbReference type="Pfam" id="PF00860">
    <property type="entry name" value="Xan_ur_permease"/>
    <property type="match status" value="1"/>
</dbReference>
<keyword evidence="6 7" id="KW-0472">Membrane</keyword>
<evidence type="ECO:0000256" key="4">
    <source>
        <dbReference type="ARBA" id="ARBA00022692"/>
    </source>
</evidence>
<keyword evidence="5 7" id="KW-1133">Transmembrane helix</keyword>